<evidence type="ECO:0000313" key="5">
    <source>
        <dbReference type="WBParaSite" id="SSLN_0000589301-mRNA-1"/>
    </source>
</evidence>
<keyword evidence="1" id="KW-0863">Zinc-finger</keyword>
<accession>A0A183SNA8</accession>
<evidence type="ECO:0000259" key="2">
    <source>
        <dbReference type="PROSITE" id="PS50157"/>
    </source>
</evidence>
<dbReference type="Proteomes" id="UP000275846">
    <property type="component" value="Unassembled WGS sequence"/>
</dbReference>
<sequence>MHQHSDNSKSYVQFCQYSFGQPLSHSWHQFHYSYQHGDHIATAAFTTISDGDSLLNCPHCDRTFTSRIGLVSNLRIHRTETGETVPGAPTSSRDGRLHCPTILAHSLIASAYSVTCASMTTCGKPPESKLHQHALPTPILRQHPQNNHVPINMTVS</sequence>
<evidence type="ECO:0000256" key="1">
    <source>
        <dbReference type="PROSITE-ProRule" id="PRU00042"/>
    </source>
</evidence>
<evidence type="ECO:0000313" key="4">
    <source>
        <dbReference type="Proteomes" id="UP000275846"/>
    </source>
</evidence>
<name>A0A183SNA8_SCHSO</name>
<dbReference type="GO" id="GO:0008270">
    <property type="term" value="F:zinc ion binding"/>
    <property type="evidence" value="ECO:0007669"/>
    <property type="project" value="UniProtKB-KW"/>
</dbReference>
<keyword evidence="1" id="KW-0479">Metal-binding</keyword>
<proteinExistence type="predicted"/>
<gene>
    <name evidence="3" type="ORF">SSLN_LOCUS5706</name>
</gene>
<reference evidence="3 4" key="2">
    <citation type="submission" date="2018-11" db="EMBL/GenBank/DDBJ databases">
        <authorList>
            <consortium name="Pathogen Informatics"/>
        </authorList>
    </citation>
    <scope>NUCLEOTIDE SEQUENCE [LARGE SCALE GENOMIC DNA]</scope>
    <source>
        <strain evidence="3 4">NST_G2</strain>
    </source>
</reference>
<evidence type="ECO:0000313" key="3">
    <source>
        <dbReference type="EMBL" id="VDL92091.1"/>
    </source>
</evidence>
<dbReference type="InterPro" id="IPR013087">
    <property type="entry name" value="Znf_C2H2_type"/>
</dbReference>
<keyword evidence="1" id="KW-0862">Zinc</keyword>
<protein>
    <submittedName>
        <fullName evidence="5">C2H2-type domain-containing protein</fullName>
    </submittedName>
</protein>
<feature type="domain" description="C2H2-type" evidence="2">
    <location>
        <begin position="55"/>
        <end position="82"/>
    </location>
</feature>
<organism evidence="5">
    <name type="scientific">Schistocephalus solidus</name>
    <name type="common">Tapeworm</name>
    <dbReference type="NCBI Taxonomy" id="70667"/>
    <lineage>
        <taxon>Eukaryota</taxon>
        <taxon>Metazoa</taxon>
        <taxon>Spiralia</taxon>
        <taxon>Lophotrochozoa</taxon>
        <taxon>Platyhelminthes</taxon>
        <taxon>Cestoda</taxon>
        <taxon>Eucestoda</taxon>
        <taxon>Diphyllobothriidea</taxon>
        <taxon>Diphyllobothriidae</taxon>
        <taxon>Schistocephalus</taxon>
    </lineage>
</organism>
<dbReference type="AlphaFoldDB" id="A0A183SNA8"/>
<dbReference type="EMBL" id="UYSU01033369">
    <property type="protein sequence ID" value="VDL92091.1"/>
    <property type="molecule type" value="Genomic_DNA"/>
</dbReference>
<keyword evidence="4" id="KW-1185">Reference proteome</keyword>
<reference evidence="5" key="1">
    <citation type="submission" date="2016-06" db="UniProtKB">
        <authorList>
            <consortium name="WormBaseParasite"/>
        </authorList>
    </citation>
    <scope>IDENTIFICATION</scope>
</reference>
<dbReference type="PROSITE" id="PS50157">
    <property type="entry name" value="ZINC_FINGER_C2H2_2"/>
    <property type="match status" value="1"/>
</dbReference>
<dbReference type="WBParaSite" id="SSLN_0000589301-mRNA-1">
    <property type="protein sequence ID" value="SSLN_0000589301-mRNA-1"/>
    <property type="gene ID" value="SSLN_0000589301"/>
</dbReference>